<evidence type="ECO:0000313" key="3">
    <source>
        <dbReference type="Proteomes" id="UP001412067"/>
    </source>
</evidence>
<keyword evidence="3" id="KW-1185">Reference proteome</keyword>
<reference evidence="2 3" key="1">
    <citation type="journal article" date="2022" name="Nat. Plants">
        <title>Genomes of leafy and leafless Platanthera orchids illuminate the evolution of mycoheterotrophy.</title>
        <authorList>
            <person name="Li M.H."/>
            <person name="Liu K.W."/>
            <person name="Li Z."/>
            <person name="Lu H.C."/>
            <person name="Ye Q.L."/>
            <person name="Zhang D."/>
            <person name="Wang J.Y."/>
            <person name="Li Y.F."/>
            <person name="Zhong Z.M."/>
            <person name="Liu X."/>
            <person name="Yu X."/>
            <person name="Liu D.K."/>
            <person name="Tu X.D."/>
            <person name="Liu B."/>
            <person name="Hao Y."/>
            <person name="Liao X.Y."/>
            <person name="Jiang Y.T."/>
            <person name="Sun W.H."/>
            <person name="Chen J."/>
            <person name="Chen Y.Q."/>
            <person name="Ai Y."/>
            <person name="Zhai J.W."/>
            <person name="Wu S.S."/>
            <person name="Zhou Z."/>
            <person name="Hsiao Y.Y."/>
            <person name="Wu W.L."/>
            <person name="Chen Y.Y."/>
            <person name="Lin Y.F."/>
            <person name="Hsu J.L."/>
            <person name="Li C.Y."/>
            <person name="Wang Z.W."/>
            <person name="Zhao X."/>
            <person name="Zhong W.Y."/>
            <person name="Ma X.K."/>
            <person name="Ma L."/>
            <person name="Huang J."/>
            <person name="Chen G.Z."/>
            <person name="Huang M.Z."/>
            <person name="Huang L."/>
            <person name="Peng D.H."/>
            <person name="Luo Y.B."/>
            <person name="Zou S.Q."/>
            <person name="Chen S.P."/>
            <person name="Lan S."/>
            <person name="Tsai W.C."/>
            <person name="Van de Peer Y."/>
            <person name="Liu Z.J."/>
        </authorList>
    </citation>
    <scope>NUCLEOTIDE SEQUENCE [LARGE SCALE GENOMIC DNA]</scope>
    <source>
        <strain evidence="2">Lor288</strain>
    </source>
</reference>
<feature type="compositionally biased region" description="Basic and acidic residues" evidence="1">
    <location>
        <begin position="1"/>
        <end position="11"/>
    </location>
</feature>
<gene>
    <name evidence="2" type="ORF">KSP40_PGU012390</name>
</gene>
<evidence type="ECO:0000256" key="1">
    <source>
        <dbReference type="SAM" id="MobiDB-lite"/>
    </source>
</evidence>
<sequence length="84" mass="9001">MEARQENKTQEEMELPLKSSPYVRPESLEDYKMAGYGTQGHRTPIDRPSPGGGTDAPTTSGNDRAATGEHAPALNPINNHGGNP</sequence>
<dbReference type="Pfam" id="PF10714">
    <property type="entry name" value="LEA_6"/>
    <property type="match status" value="1"/>
</dbReference>
<name>A0ABR2MRU0_9ASPA</name>
<feature type="region of interest" description="Disordered" evidence="1">
    <location>
        <begin position="1"/>
        <end position="84"/>
    </location>
</feature>
<accession>A0ABR2MRU0</accession>
<dbReference type="EMBL" id="JBBWWR010000005">
    <property type="protein sequence ID" value="KAK8966708.1"/>
    <property type="molecule type" value="Genomic_DNA"/>
</dbReference>
<dbReference type="Proteomes" id="UP001412067">
    <property type="component" value="Unassembled WGS sequence"/>
</dbReference>
<proteinExistence type="predicted"/>
<organism evidence="2 3">
    <name type="scientific">Platanthera guangdongensis</name>
    <dbReference type="NCBI Taxonomy" id="2320717"/>
    <lineage>
        <taxon>Eukaryota</taxon>
        <taxon>Viridiplantae</taxon>
        <taxon>Streptophyta</taxon>
        <taxon>Embryophyta</taxon>
        <taxon>Tracheophyta</taxon>
        <taxon>Spermatophyta</taxon>
        <taxon>Magnoliopsida</taxon>
        <taxon>Liliopsida</taxon>
        <taxon>Asparagales</taxon>
        <taxon>Orchidaceae</taxon>
        <taxon>Orchidoideae</taxon>
        <taxon>Orchideae</taxon>
        <taxon>Orchidinae</taxon>
        <taxon>Platanthera</taxon>
    </lineage>
</organism>
<evidence type="ECO:0000313" key="2">
    <source>
        <dbReference type="EMBL" id="KAK8966708.1"/>
    </source>
</evidence>
<dbReference type="InterPro" id="IPR018930">
    <property type="entry name" value="LEA-18"/>
</dbReference>
<protein>
    <submittedName>
        <fullName evidence="2">Uncharacterized protein</fullName>
    </submittedName>
</protein>
<comment type="caution">
    <text evidence="2">The sequence shown here is derived from an EMBL/GenBank/DDBJ whole genome shotgun (WGS) entry which is preliminary data.</text>
</comment>